<comment type="catalytic activity">
    <reaction evidence="8 9">
        <text>N(2)-acetyl-L-ornithine + L-glutamate = N-acetyl-L-glutamate + L-ornithine</text>
        <dbReference type="Rhea" id="RHEA:15349"/>
        <dbReference type="ChEBI" id="CHEBI:29985"/>
        <dbReference type="ChEBI" id="CHEBI:44337"/>
        <dbReference type="ChEBI" id="CHEBI:46911"/>
        <dbReference type="ChEBI" id="CHEBI:57805"/>
        <dbReference type="EC" id="2.3.1.35"/>
    </reaction>
</comment>
<dbReference type="FunFam" id="3.10.20.340:FF:000001">
    <property type="entry name" value="Arginine biosynthesis bifunctional protein ArgJ, chloroplastic"/>
    <property type="match status" value="1"/>
</dbReference>
<feature type="chain" id="PRO_5044353253" description="Glutamate N-acetyltransferase beta chain" evidence="9">
    <location>
        <begin position="183"/>
        <end position="400"/>
    </location>
</feature>
<keyword evidence="9" id="KW-0963">Cytoplasm</keyword>
<comment type="subunit">
    <text evidence="2 9">Heterotetramer of two alpha and two beta chains.</text>
</comment>
<dbReference type="InterPro" id="IPR016117">
    <property type="entry name" value="ArgJ-like_dom_sf"/>
</dbReference>
<feature type="site" description="Involved in the stabilization of negative charge on the oxyanion by the formation of the oxyanion hole" evidence="9">
    <location>
        <position position="108"/>
    </location>
</feature>
<feature type="binding site" evidence="9">
    <location>
        <position position="183"/>
    </location>
    <ligand>
        <name>substrate</name>
    </ligand>
</feature>
<comment type="subcellular location">
    <subcellularLocation>
        <location evidence="9">Cytoplasm</location>
    </subcellularLocation>
</comment>
<dbReference type="HAMAP" id="MF_01106">
    <property type="entry name" value="ArgJ"/>
    <property type="match status" value="1"/>
</dbReference>
<accession>A0A8D6PUZ7</accession>
<dbReference type="GO" id="GO:0006592">
    <property type="term" value="P:ornithine biosynthetic process"/>
    <property type="evidence" value="ECO:0007669"/>
    <property type="project" value="TreeGrafter"/>
</dbReference>
<dbReference type="Proteomes" id="UP000679213">
    <property type="component" value="Chromosome I"/>
</dbReference>
<dbReference type="GO" id="GO:0005737">
    <property type="term" value="C:cytoplasm"/>
    <property type="evidence" value="ECO:0007669"/>
    <property type="project" value="UniProtKB-SubCell"/>
</dbReference>
<feature type="binding site" evidence="9">
    <location>
        <position position="146"/>
    </location>
    <ligand>
        <name>substrate</name>
    </ligand>
</feature>
<gene>
    <name evidence="9 10" type="primary">argJ</name>
    <name evidence="10" type="ORF">MLAUSG7_0386</name>
</gene>
<dbReference type="InterPro" id="IPR042195">
    <property type="entry name" value="ArgJ_beta_C"/>
</dbReference>
<keyword evidence="11" id="KW-1185">Reference proteome</keyword>
<evidence type="ECO:0000256" key="9">
    <source>
        <dbReference type="HAMAP-Rule" id="MF_01106"/>
    </source>
</evidence>
<dbReference type="Gene3D" id="3.60.70.12">
    <property type="entry name" value="L-amino peptidase D-ALA esterase/amidase"/>
    <property type="match status" value="1"/>
</dbReference>
<protein>
    <recommendedName>
        <fullName evidence="9">Glutamate N-acetyltransferase</fullName>
        <ecNumber evidence="9">2.3.1.35</ecNumber>
    </recommendedName>
    <alternativeName>
        <fullName evidence="9">Ornithine acetyltransferase</fullName>
        <shortName evidence="9">OATase</shortName>
    </alternativeName>
    <alternativeName>
        <fullName evidence="9">Ornithine transacetylase</fullName>
    </alternativeName>
    <component>
        <recommendedName>
            <fullName evidence="9">Glutamate N-acetyltransferase alpha chain</fullName>
        </recommendedName>
    </component>
    <component>
        <recommendedName>
            <fullName evidence="9">Glutamate N-acetyltransferase beta chain</fullName>
        </recommendedName>
    </component>
</protein>
<feature type="site" description="Cleavage; by autolysis" evidence="9">
    <location>
        <begin position="182"/>
        <end position="183"/>
    </location>
</feature>
<dbReference type="GO" id="GO:0004042">
    <property type="term" value="F:L-glutamate N-acetyltransferase activity"/>
    <property type="evidence" value="ECO:0007669"/>
    <property type="project" value="TreeGrafter"/>
</dbReference>
<dbReference type="PANTHER" id="PTHR23100:SF0">
    <property type="entry name" value="ARGININE BIOSYNTHESIS BIFUNCTIONAL PROTEIN ARGJ, MITOCHONDRIAL"/>
    <property type="match status" value="1"/>
</dbReference>
<evidence type="ECO:0000256" key="6">
    <source>
        <dbReference type="ARBA" id="ARBA00022813"/>
    </source>
</evidence>
<comment type="function">
    <text evidence="9">Catalyzes the transfer of the acetyl group from N(2)-acetylornithine to glutamate, forming N-acetylglutamate and L-ornithine.</text>
</comment>
<keyword evidence="4 9" id="KW-0028">Amino-acid biosynthesis</keyword>
<name>A0A8D6PUZ7_9EURY</name>
<dbReference type="EC" id="2.3.1.35" evidence="9"/>
<evidence type="ECO:0000256" key="3">
    <source>
        <dbReference type="ARBA" id="ARBA00022571"/>
    </source>
</evidence>
<keyword evidence="3 9" id="KW-0055">Arginine biosynthesis</keyword>
<feature type="site" description="Involved in the stabilization of negative charge on the oxyanion by the formation of the oxyanion hole" evidence="9">
    <location>
        <position position="109"/>
    </location>
</feature>
<keyword evidence="7 9" id="KW-0012">Acyltransferase</keyword>
<feature type="chain" id="PRO_5044353254" description="Glutamate N-acetyltransferase alpha chain" evidence="9">
    <location>
        <begin position="1"/>
        <end position="182"/>
    </location>
</feature>
<evidence type="ECO:0000256" key="1">
    <source>
        <dbReference type="ARBA" id="ARBA00006774"/>
    </source>
</evidence>
<keyword evidence="6 9" id="KW-0068">Autocatalytic cleavage</keyword>
<evidence type="ECO:0000313" key="11">
    <source>
        <dbReference type="Proteomes" id="UP000679213"/>
    </source>
</evidence>
<feature type="active site" description="Nucleophile" evidence="9">
    <location>
        <position position="183"/>
    </location>
</feature>
<dbReference type="FunFam" id="3.60.70.12:FF:000001">
    <property type="entry name" value="Arginine biosynthesis bifunctional protein ArgJ, chloroplastic"/>
    <property type="match status" value="1"/>
</dbReference>
<dbReference type="UniPathway" id="UPA00068">
    <property type="reaction ID" value="UER00106"/>
</dbReference>
<reference evidence="10 11" key="1">
    <citation type="submission" date="2020-04" db="EMBL/GenBank/DDBJ databases">
        <authorList>
            <consortium name="Genoscope - CEA"/>
            <person name="William W."/>
        </authorList>
    </citation>
    <scope>NUCLEOTIDE SEQUENCE [LARGE SCALE GENOMIC DNA]</scope>
    <source>
        <strain evidence="10 11">SG7</strain>
    </source>
</reference>
<dbReference type="NCBIfam" id="TIGR00120">
    <property type="entry name" value="ArgJ"/>
    <property type="match status" value="1"/>
</dbReference>
<feature type="binding site" evidence="9">
    <location>
        <position position="400"/>
    </location>
    <ligand>
        <name>substrate</name>
    </ligand>
</feature>
<evidence type="ECO:0000256" key="2">
    <source>
        <dbReference type="ARBA" id="ARBA00011475"/>
    </source>
</evidence>
<evidence type="ECO:0000256" key="8">
    <source>
        <dbReference type="ARBA" id="ARBA00049439"/>
    </source>
</evidence>
<keyword evidence="5 9" id="KW-0808">Transferase</keyword>
<dbReference type="GeneID" id="65883191"/>
<feature type="binding site" evidence="9">
    <location>
        <position position="172"/>
    </location>
    <ligand>
        <name>substrate</name>
    </ligand>
</feature>
<dbReference type="RefSeq" id="WP_214400289.1">
    <property type="nucleotide sequence ID" value="NZ_LR792632.1"/>
</dbReference>
<dbReference type="GO" id="GO:0004358">
    <property type="term" value="F:L-glutamate N-acetyltransferase activity, acting on acetyl-L-ornithine as donor"/>
    <property type="evidence" value="ECO:0007669"/>
    <property type="project" value="UniProtKB-UniRule"/>
</dbReference>
<sequence length="400" mass="43968">MKVINGGVIAPKGFKANGYKEGKYGVAIIISENEAVGTGVFTKNKVVAHPVVLSKNLIKNRDKFRAIVANSGNANCFTKNGLEDAKEMQKIVAELFNIKEEEILVASTGVIGRKMNMEIIKDRIKKVYELMQKESSSINAAKAIMTTDTKPKEIAVEFEVNGKKVRIGGIAKGAGMIHPNMATMLCFITTDIIIDKENLTKILHRVVDKTFNNISVDGDTSTNDTVFILANGRCGVNYEECKEEFEKSLLYVCRELSKMIVKDGEGATKFVEVIVKGAKTKENAIKASKAIVNSLLVKTAIFGEDPNWGRILAAVGYSGADFDPSIVDIIIGNNKEEVYLVKDGTPLADEGTDELKKAEEIMKSDEIKIIVDLKMGDFENVCYGCDLSYEYVRINAEYTT</sequence>
<dbReference type="KEGG" id="mesg:MLAUSG7_0386"/>
<proteinExistence type="inferred from homology"/>
<comment type="pathway">
    <text evidence="9">Amino-acid biosynthesis; L-arginine biosynthesis; L-ornithine and N-acetyl-L-glutamate from L-glutamate and N(2)-acetyl-L-ornithine (cyclic): step 1/1.</text>
</comment>
<evidence type="ECO:0000313" key="10">
    <source>
        <dbReference type="EMBL" id="CAB3287778.1"/>
    </source>
</evidence>
<dbReference type="NCBIfam" id="NF003802">
    <property type="entry name" value="PRK05388.1"/>
    <property type="match status" value="1"/>
</dbReference>
<dbReference type="PANTHER" id="PTHR23100">
    <property type="entry name" value="ARGININE BIOSYNTHESIS BIFUNCTIONAL PROTEIN ARGJ"/>
    <property type="match status" value="1"/>
</dbReference>
<evidence type="ECO:0000256" key="4">
    <source>
        <dbReference type="ARBA" id="ARBA00022605"/>
    </source>
</evidence>
<dbReference type="InterPro" id="IPR002813">
    <property type="entry name" value="Arg_biosynth_ArgJ"/>
</dbReference>
<feature type="binding site" evidence="9">
    <location>
        <position position="265"/>
    </location>
    <ligand>
        <name>substrate</name>
    </ligand>
</feature>
<organism evidence="10 11">
    <name type="scientific">Methanocaldococcus lauensis</name>
    <dbReference type="NCBI Taxonomy" id="2546128"/>
    <lineage>
        <taxon>Archaea</taxon>
        <taxon>Methanobacteriati</taxon>
        <taxon>Methanobacteriota</taxon>
        <taxon>Methanomada group</taxon>
        <taxon>Methanococci</taxon>
        <taxon>Methanococcales</taxon>
        <taxon>Methanocaldococcaceae</taxon>
        <taxon>Methanocaldococcus</taxon>
    </lineage>
</organism>
<dbReference type="CDD" id="cd02152">
    <property type="entry name" value="OAT"/>
    <property type="match status" value="1"/>
</dbReference>
<dbReference type="EMBL" id="LR792632">
    <property type="protein sequence ID" value="CAB3287778.1"/>
    <property type="molecule type" value="Genomic_DNA"/>
</dbReference>
<comment type="similarity">
    <text evidence="1 9">Belongs to the ArgJ family.</text>
</comment>
<evidence type="ECO:0000256" key="5">
    <source>
        <dbReference type="ARBA" id="ARBA00022679"/>
    </source>
</evidence>
<dbReference type="GO" id="GO:0006526">
    <property type="term" value="P:L-arginine biosynthetic process"/>
    <property type="evidence" value="ECO:0007669"/>
    <property type="project" value="UniProtKB-UniRule"/>
</dbReference>
<dbReference type="Pfam" id="PF01960">
    <property type="entry name" value="ArgJ"/>
    <property type="match status" value="1"/>
</dbReference>
<evidence type="ECO:0000256" key="7">
    <source>
        <dbReference type="ARBA" id="ARBA00023315"/>
    </source>
</evidence>
<dbReference type="Gene3D" id="3.10.20.340">
    <property type="entry name" value="ArgJ beta chain, C-terminal domain"/>
    <property type="match status" value="1"/>
</dbReference>
<dbReference type="AlphaFoldDB" id="A0A8D6PUZ7"/>
<dbReference type="SUPFAM" id="SSF56266">
    <property type="entry name" value="DmpA/ArgJ-like"/>
    <property type="match status" value="1"/>
</dbReference>
<feature type="binding site" evidence="9">
    <location>
        <position position="395"/>
    </location>
    <ligand>
        <name>substrate</name>
    </ligand>
</feature>